<keyword evidence="5" id="KW-0560">Oxidoreductase</keyword>
<comment type="catalytic activity">
    <reaction evidence="8">
        <text>prephenate + NAD(+) = 3-(4-hydroxyphenyl)pyruvate + CO2 + NADH</text>
        <dbReference type="Rhea" id="RHEA:13869"/>
        <dbReference type="ChEBI" id="CHEBI:16526"/>
        <dbReference type="ChEBI" id="CHEBI:29934"/>
        <dbReference type="ChEBI" id="CHEBI:36242"/>
        <dbReference type="ChEBI" id="CHEBI:57540"/>
        <dbReference type="ChEBI" id="CHEBI:57945"/>
        <dbReference type="EC" id="1.3.1.12"/>
    </reaction>
</comment>
<dbReference type="InterPro" id="IPR046825">
    <property type="entry name" value="PDH_C"/>
</dbReference>
<dbReference type="GO" id="GO:0070403">
    <property type="term" value="F:NAD+ binding"/>
    <property type="evidence" value="ECO:0007669"/>
    <property type="project" value="InterPro"/>
</dbReference>
<evidence type="ECO:0000256" key="2">
    <source>
        <dbReference type="ARBA" id="ARBA00012068"/>
    </source>
</evidence>
<dbReference type="PANTHER" id="PTHR21363:SF0">
    <property type="entry name" value="PREPHENATE DEHYDROGENASE [NADP(+)]"/>
    <property type="match status" value="1"/>
</dbReference>
<name>A0A094PV49_9ZZZZ</name>
<feature type="domain" description="Prephenate/arogenate dehydrogenase" evidence="9">
    <location>
        <begin position="4"/>
        <end position="283"/>
    </location>
</feature>
<accession>A0A094PV49</accession>
<keyword evidence="4" id="KW-0827">Tyrosine biosynthesis</keyword>
<dbReference type="UniPathway" id="UPA00122">
    <property type="reaction ID" value="UER00961"/>
</dbReference>
<comment type="caution">
    <text evidence="11">The sequence shown here is derived from an EMBL/GenBank/DDBJ whole genome shotgun (WGS) entry which is preliminary data.</text>
</comment>
<dbReference type="PROSITE" id="PS51671">
    <property type="entry name" value="ACT"/>
    <property type="match status" value="1"/>
</dbReference>
<evidence type="ECO:0000256" key="4">
    <source>
        <dbReference type="ARBA" id="ARBA00022498"/>
    </source>
</evidence>
<evidence type="ECO:0000256" key="1">
    <source>
        <dbReference type="ARBA" id="ARBA00005067"/>
    </source>
</evidence>
<dbReference type="InterPro" id="IPR003099">
    <property type="entry name" value="Prephen_DH"/>
</dbReference>
<proteinExistence type="predicted"/>
<comment type="pathway">
    <text evidence="1">Amino-acid biosynthesis; L-tyrosine biosynthesis; (4-hydroxyphenyl)pyruvate from prephenate (NAD(+) route): step 1/1.</text>
</comment>
<dbReference type="SUPFAM" id="SSF48179">
    <property type="entry name" value="6-phosphogluconate dehydrogenase C-terminal domain-like"/>
    <property type="match status" value="1"/>
</dbReference>
<sequence length="356" mass="37954">MALSSVKIVGSGLIGTSIGLALASHNVRVLMADHSAQAKDLAQSLVDRVPSFEPNHVFDVVIFAVPPSAFGAVLKEESALNSESTFVDVMSIKTKPLQQVEGLDGVLPRYVGTHPMAGREVSGAQSARGDLFRGRPWIVTSNEVSSTASVDLTLELINLCGGIAIHMGPQEHDQAMALISHVPQLLASLLAGELVESDPKWLGLIGQGFKDLTRIADSDSLLWKEIISENSSNIATVLSGLRVKISELEATLKEPAVAEALIESGNKGRALIPGKHGSSVRSYVFLHIVIDDKAGQLAAIFNDCATADVNIEDVSIEHTPGQNTGLVTLSILDVEKARHLEQFLGTKGWKVHSTRN</sequence>
<dbReference type="PROSITE" id="PS51176">
    <property type="entry name" value="PDH_ADH"/>
    <property type="match status" value="1"/>
</dbReference>
<dbReference type="InterPro" id="IPR002912">
    <property type="entry name" value="ACT_dom"/>
</dbReference>
<dbReference type="Pfam" id="PF02153">
    <property type="entry name" value="PDH_N"/>
    <property type="match status" value="1"/>
</dbReference>
<dbReference type="Pfam" id="PF20463">
    <property type="entry name" value="PDH_C"/>
    <property type="match status" value="1"/>
</dbReference>
<evidence type="ECO:0000313" key="11">
    <source>
        <dbReference type="EMBL" id="KGA15645.1"/>
    </source>
</evidence>
<keyword evidence="7" id="KW-0028">Amino-acid biosynthesis</keyword>
<keyword evidence="6" id="KW-0520">NAD</keyword>
<dbReference type="CDD" id="cd02116">
    <property type="entry name" value="ACT"/>
    <property type="match status" value="1"/>
</dbReference>
<reference evidence="11" key="1">
    <citation type="submission" date="2014-06" db="EMBL/GenBank/DDBJ databases">
        <title>Key roles for freshwater Actinobacteria revealed by deep metagenomic sequencing.</title>
        <authorList>
            <person name="Ghai R."/>
            <person name="Mizuno C.M."/>
            <person name="Picazo A."/>
            <person name="Camacho A."/>
            <person name="Rodriguez-Valera F."/>
        </authorList>
    </citation>
    <scope>NUCLEOTIDE SEQUENCE</scope>
</reference>
<feature type="domain" description="ACT" evidence="10">
    <location>
        <begin position="285"/>
        <end position="356"/>
    </location>
</feature>
<dbReference type="EMBL" id="JNSL01000107">
    <property type="protein sequence ID" value="KGA15645.1"/>
    <property type="molecule type" value="Genomic_DNA"/>
</dbReference>
<dbReference type="NCBIfam" id="NF005112">
    <property type="entry name" value="PRK06545.2-4"/>
    <property type="match status" value="1"/>
</dbReference>
<dbReference type="InterPro" id="IPR008927">
    <property type="entry name" value="6-PGluconate_DH-like_C_sf"/>
</dbReference>
<dbReference type="AlphaFoldDB" id="A0A094PV49"/>
<dbReference type="EC" id="1.3.1.12" evidence="2"/>
<dbReference type="GO" id="GO:0008977">
    <property type="term" value="F:prephenate dehydrogenase (NAD+) activity"/>
    <property type="evidence" value="ECO:0007669"/>
    <property type="project" value="UniProtKB-EC"/>
</dbReference>
<dbReference type="SUPFAM" id="SSF55021">
    <property type="entry name" value="ACT-like"/>
    <property type="match status" value="1"/>
</dbReference>
<dbReference type="InterPro" id="IPR046826">
    <property type="entry name" value="PDH_N"/>
</dbReference>
<dbReference type="Gene3D" id="1.10.3660.10">
    <property type="entry name" value="6-phosphogluconate dehydrogenase C-terminal like domain"/>
    <property type="match status" value="1"/>
</dbReference>
<evidence type="ECO:0000259" key="9">
    <source>
        <dbReference type="PROSITE" id="PS51176"/>
    </source>
</evidence>
<dbReference type="InterPro" id="IPR036291">
    <property type="entry name" value="NAD(P)-bd_dom_sf"/>
</dbReference>
<dbReference type="InterPro" id="IPR050812">
    <property type="entry name" value="Preph/Arog_dehydrog"/>
</dbReference>
<evidence type="ECO:0000256" key="8">
    <source>
        <dbReference type="ARBA" id="ARBA00049260"/>
    </source>
</evidence>
<dbReference type="Gene3D" id="3.40.50.720">
    <property type="entry name" value="NAD(P)-binding Rossmann-like Domain"/>
    <property type="match status" value="1"/>
</dbReference>
<evidence type="ECO:0000256" key="7">
    <source>
        <dbReference type="ARBA" id="ARBA00023141"/>
    </source>
</evidence>
<dbReference type="GO" id="GO:0006571">
    <property type="term" value="P:tyrosine biosynthetic process"/>
    <property type="evidence" value="ECO:0007669"/>
    <property type="project" value="UniProtKB-UniPathway"/>
</dbReference>
<evidence type="ECO:0000256" key="3">
    <source>
        <dbReference type="ARBA" id="ARBA00016891"/>
    </source>
</evidence>
<evidence type="ECO:0000259" key="10">
    <source>
        <dbReference type="PROSITE" id="PS51671"/>
    </source>
</evidence>
<gene>
    <name evidence="11" type="ORF">GM51_14440</name>
</gene>
<dbReference type="InterPro" id="IPR045865">
    <property type="entry name" value="ACT-like_dom_sf"/>
</dbReference>
<protein>
    <recommendedName>
        <fullName evidence="3">Prephenate dehydrogenase</fullName>
        <ecNumber evidence="2">1.3.1.12</ecNumber>
    </recommendedName>
</protein>
<evidence type="ECO:0000256" key="6">
    <source>
        <dbReference type="ARBA" id="ARBA00023027"/>
    </source>
</evidence>
<evidence type="ECO:0000256" key="5">
    <source>
        <dbReference type="ARBA" id="ARBA00023002"/>
    </source>
</evidence>
<organism evidence="11">
    <name type="scientific">freshwater metagenome</name>
    <dbReference type="NCBI Taxonomy" id="449393"/>
    <lineage>
        <taxon>unclassified sequences</taxon>
        <taxon>metagenomes</taxon>
        <taxon>ecological metagenomes</taxon>
    </lineage>
</organism>
<dbReference type="PANTHER" id="PTHR21363">
    <property type="entry name" value="PREPHENATE DEHYDROGENASE"/>
    <property type="match status" value="1"/>
</dbReference>
<keyword evidence="7" id="KW-0057">Aromatic amino acid biosynthesis</keyword>
<dbReference type="SUPFAM" id="SSF51735">
    <property type="entry name" value="NAD(P)-binding Rossmann-fold domains"/>
    <property type="match status" value="1"/>
</dbReference>
<dbReference type="GO" id="GO:0004665">
    <property type="term" value="F:prephenate dehydrogenase (NADP+) activity"/>
    <property type="evidence" value="ECO:0007669"/>
    <property type="project" value="InterPro"/>
</dbReference>